<dbReference type="PANTHER" id="PTHR31616">
    <property type="entry name" value="TREHALASE"/>
    <property type="match status" value="1"/>
</dbReference>
<dbReference type="InterPro" id="IPR011613">
    <property type="entry name" value="GH15-like"/>
</dbReference>
<dbReference type="EMBL" id="BNJF01000001">
    <property type="protein sequence ID" value="GHO42759.1"/>
    <property type="molecule type" value="Genomic_DNA"/>
</dbReference>
<dbReference type="RefSeq" id="WP_236031000.1">
    <property type="nucleotide sequence ID" value="NZ_BNJF01000001.1"/>
</dbReference>
<evidence type="ECO:0000259" key="2">
    <source>
        <dbReference type="Pfam" id="PF19291"/>
    </source>
</evidence>
<evidence type="ECO:0000313" key="4">
    <source>
        <dbReference type="Proteomes" id="UP000612362"/>
    </source>
</evidence>
<dbReference type="GO" id="GO:0004553">
    <property type="term" value="F:hydrolase activity, hydrolyzing O-glycosyl compounds"/>
    <property type="evidence" value="ECO:0007669"/>
    <property type="project" value="TreeGrafter"/>
</dbReference>
<organism evidence="3 4">
    <name type="scientific">Ktedonospora formicarum</name>
    <dbReference type="NCBI Taxonomy" id="2778364"/>
    <lineage>
        <taxon>Bacteria</taxon>
        <taxon>Bacillati</taxon>
        <taxon>Chloroflexota</taxon>
        <taxon>Ktedonobacteria</taxon>
        <taxon>Ktedonobacterales</taxon>
        <taxon>Ktedonobacteraceae</taxon>
        <taxon>Ktedonospora</taxon>
    </lineage>
</organism>
<dbReference type="InterPro" id="IPR012341">
    <property type="entry name" value="6hp_glycosidase-like_sf"/>
</dbReference>
<gene>
    <name evidence="3" type="ORF">KSX_09220</name>
</gene>
<reference evidence="3" key="1">
    <citation type="submission" date="2020-10" db="EMBL/GenBank/DDBJ databases">
        <title>Taxonomic study of unclassified bacteria belonging to the class Ktedonobacteria.</title>
        <authorList>
            <person name="Yabe S."/>
            <person name="Wang C.M."/>
            <person name="Zheng Y."/>
            <person name="Sakai Y."/>
            <person name="Cavaletti L."/>
            <person name="Monciardini P."/>
            <person name="Donadio S."/>
        </authorList>
    </citation>
    <scope>NUCLEOTIDE SEQUENCE</scope>
    <source>
        <strain evidence="3">SOSP1-1</strain>
    </source>
</reference>
<feature type="domain" description="GH15-like" evidence="1">
    <location>
        <begin position="229"/>
        <end position="593"/>
    </location>
</feature>
<dbReference type="AlphaFoldDB" id="A0A8J3I0Q4"/>
<dbReference type="GO" id="GO:0005975">
    <property type="term" value="P:carbohydrate metabolic process"/>
    <property type="evidence" value="ECO:0007669"/>
    <property type="project" value="InterPro"/>
</dbReference>
<proteinExistence type="predicted"/>
<dbReference type="Pfam" id="PF19291">
    <property type="entry name" value="TREH_N"/>
    <property type="match status" value="1"/>
</dbReference>
<accession>A0A8J3I0Q4</accession>
<dbReference type="SUPFAM" id="SSF48208">
    <property type="entry name" value="Six-hairpin glycosidases"/>
    <property type="match status" value="1"/>
</dbReference>
<dbReference type="Proteomes" id="UP000612362">
    <property type="component" value="Unassembled WGS sequence"/>
</dbReference>
<keyword evidence="4" id="KW-1185">Reference proteome</keyword>
<comment type="caution">
    <text evidence="3">The sequence shown here is derived from an EMBL/GenBank/DDBJ whole genome shotgun (WGS) entry which is preliminary data.</text>
</comment>
<feature type="domain" description="Trehalase-like N-terminal" evidence="2">
    <location>
        <begin position="5"/>
        <end position="159"/>
    </location>
</feature>
<protein>
    <submittedName>
        <fullName evidence="3">Glucoamylase</fullName>
    </submittedName>
</protein>
<dbReference type="Gene3D" id="1.50.10.10">
    <property type="match status" value="1"/>
</dbReference>
<name>A0A8J3I0Q4_9CHLR</name>
<dbReference type="PANTHER" id="PTHR31616:SF0">
    <property type="entry name" value="GLUCAN 1,4-ALPHA-GLUCOSIDASE"/>
    <property type="match status" value="1"/>
</dbReference>
<evidence type="ECO:0000313" key="3">
    <source>
        <dbReference type="EMBL" id="GHO42759.1"/>
    </source>
</evidence>
<evidence type="ECO:0000259" key="1">
    <source>
        <dbReference type="Pfam" id="PF00723"/>
    </source>
</evidence>
<dbReference type="Pfam" id="PF00723">
    <property type="entry name" value="Glyco_hydro_15"/>
    <property type="match status" value="1"/>
</dbReference>
<sequence length="620" mass="70454">MSKKYLPIEDYGMIGDLHTVALIGKNGSIDWCCLPRFDAPSVFGRLLDAEKGGFFCIAPPETITAGLRQLYWPETNILITRFLTNDGVGQITDFMPVYPAQRLGYQHQIIRIVKVVRGSLSFHLNCRPAFNYAREGHELQLSESGALFQSSELSLALDSSVPIEADGMGGVQATFTLQEGESAYFSLECVTEGELVIHYYPHYYEEAFLKTRSYWHNWLSQCQYLGRWREMVRRSALVLKLLTYAPTGAIVAAPTTSLPETIGGARNWDYRFTWLRDAAFTLYSLLLLGFSQEAEAFMGWLNARCHEIEENGALQPIYGIDGAHDLSEHTLDHLEGYLSSRPVRVGNGAYNQKQLDIYGELMDAIYIYNRYEDVSYDLWQNLRRLLSWLSLHWHEPDEGIWEVRGGAKNFVHSRLMCWVAFDRAIRLTRHRGWYAPLDEWLRTSGIIYEEMMQRGWNEEKQSFVQYYGSNAIDASALLITITKFLGATDPRMLSTIARVQSDLSRDSLVYRYLPSVAADDGLRSQEGVFSPCSFWLAEALANAGQLEEARLILENVFTYANHLGLYAEEIGPTGEALGNYPQAFTHLSLITACHTVDQALNSPLLRYRSRDLSMLPLYKG</sequence>
<dbReference type="InterPro" id="IPR045582">
    <property type="entry name" value="Trehalase-like_N"/>
</dbReference>
<dbReference type="InterPro" id="IPR008928">
    <property type="entry name" value="6-hairpin_glycosidase_sf"/>
</dbReference>